<evidence type="ECO:0000256" key="1">
    <source>
        <dbReference type="SAM" id="Phobius"/>
    </source>
</evidence>
<feature type="domain" description="FHA" evidence="2">
    <location>
        <begin position="21"/>
        <end position="80"/>
    </location>
</feature>
<organism evidence="3 4">
    <name type="scientific">Marinicella sediminis</name>
    <dbReference type="NCBI Taxonomy" id="1792834"/>
    <lineage>
        <taxon>Bacteria</taxon>
        <taxon>Pseudomonadati</taxon>
        <taxon>Pseudomonadota</taxon>
        <taxon>Gammaproteobacteria</taxon>
        <taxon>Lysobacterales</taxon>
        <taxon>Marinicellaceae</taxon>
        <taxon>Marinicella</taxon>
    </lineage>
</organism>
<name>A0ABV7JF47_9GAMM</name>
<accession>A0ABV7JF47</accession>
<keyword evidence="1" id="KW-0812">Transmembrane</keyword>
<proteinExistence type="predicted"/>
<evidence type="ECO:0000313" key="3">
    <source>
        <dbReference type="EMBL" id="MFC3195490.1"/>
    </source>
</evidence>
<sequence length="257" mass="29086">MYLVIENTKKSFQFPDNHVLLVGNDFDCDVQINHPKIWGRHFSITEKSYGCVLEVFDQSVRVNGFEVKERCLLDTGDLISVDELNFRLLDDQYIPRDSALNHTNVTVQENKNVSSVYGIRSFTAGSMGQFIIDDFHHQDGWHVFRQKHELHFVDNKHTARLNGMPIAQAKLSNGDIIANGDYKYRIELPGTSGFSKFSPSHPRNVLLSESMTQSKDESGDGDNGRQGFLRNNLWWLTILVGLIILLIVILSSSGSNA</sequence>
<keyword evidence="1" id="KW-1133">Transmembrane helix</keyword>
<dbReference type="Gene3D" id="2.60.200.20">
    <property type="match status" value="1"/>
</dbReference>
<feature type="transmembrane region" description="Helical" evidence="1">
    <location>
        <begin position="233"/>
        <end position="252"/>
    </location>
</feature>
<dbReference type="CDD" id="cd00060">
    <property type="entry name" value="FHA"/>
    <property type="match status" value="1"/>
</dbReference>
<dbReference type="Proteomes" id="UP001595533">
    <property type="component" value="Unassembled WGS sequence"/>
</dbReference>
<dbReference type="SUPFAM" id="SSF49879">
    <property type="entry name" value="SMAD/FHA domain"/>
    <property type="match status" value="1"/>
</dbReference>
<dbReference type="Pfam" id="PF00498">
    <property type="entry name" value="FHA"/>
    <property type="match status" value="1"/>
</dbReference>
<comment type="caution">
    <text evidence="3">The sequence shown here is derived from an EMBL/GenBank/DDBJ whole genome shotgun (WGS) entry which is preliminary data.</text>
</comment>
<dbReference type="InterPro" id="IPR008984">
    <property type="entry name" value="SMAD_FHA_dom_sf"/>
</dbReference>
<evidence type="ECO:0000313" key="4">
    <source>
        <dbReference type="Proteomes" id="UP001595533"/>
    </source>
</evidence>
<keyword evidence="4" id="KW-1185">Reference proteome</keyword>
<keyword evidence="1" id="KW-0472">Membrane</keyword>
<protein>
    <submittedName>
        <fullName evidence="3">FHA domain-containing protein</fullName>
    </submittedName>
</protein>
<dbReference type="InterPro" id="IPR000253">
    <property type="entry name" value="FHA_dom"/>
</dbReference>
<reference evidence="4" key="1">
    <citation type="journal article" date="2019" name="Int. J. Syst. Evol. Microbiol.">
        <title>The Global Catalogue of Microorganisms (GCM) 10K type strain sequencing project: providing services to taxonomists for standard genome sequencing and annotation.</title>
        <authorList>
            <consortium name="The Broad Institute Genomics Platform"/>
            <consortium name="The Broad Institute Genome Sequencing Center for Infectious Disease"/>
            <person name="Wu L."/>
            <person name="Ma J."/>
        </authorList>
    </citation>
    <scope>NUCLEOTIDE SEQUENCE [LARGE SCALE GENOMIC DNA]</scope>
    <source>
        <strain evidence="4">KCTC 42953</strain>
    </source>
</reference>
<gene>
    <name evidence="3" type="ORF">ACFODZ_14645</name>
</gene>
<dbReference type="RefSeq" id="WP_077412600.1">
    <property type="nucleotide sequence ID" value="NZ_JBHRTS010000008.1"/>
</dbReference>
<dbReference type="EMBL" id="JBHRTS010000008">
    <property type="protein sequence ID" value="MFC3195490.1"/>
    <property type="molecule type" value="Genomic_DNA"/>
</dbReference>
<evidence type="ECO:0000259" key="2">
    <source>
        <dbReference type="Pfam" id="PF00498"/>
    </source>
</evidence>